<proteinExistence type="predicted"/>
<evidence type="ECO:0000313" key="2">
    <source>
        <dbReference type="Proteomes" id="UP000177107"/>
    </source>
</evidence>
<gene>
    <name evidence="1" type="ORF">A3C95_02000</name>
</gene>
<dbReference type="AlphaFoldDB" id="A0A1F6E490"/>
<accession>A0A1F6E490</accession>
<dbReference type="STRING" id="1798499.A3C95_02000"/>
<dbReference type="Proteomes" id="UP000177107">
    <property type="component" value="Unassembled WGS sequence"/>
</dbReference>
<organism evidence="1 2">
    <name type="scientific">Candidatus Kaiserbacteria bacterium RIFCSPHIGHO2_02_FULL_56_30</name>
    <dbReference type="NCBI Taxonomy" id="1798499"/>
    <lineage>
        <taxon>Bacteria</taxon>
        <taxon>Candidatus Kaiseribacteriota</taxon>
    </lineage>
</organism>
<sequence length="77" mass="8691">MNIESSPGGSEPKKLEWTIDEALKEIEWAKGQLAATGAIDSEMSELNWLAKQIQESQIDPGKAVTRVREMLVRRQEH</sequence>
<reference evidence="1 2" key="1">
    <citation type="journal article" date="2016" name="Nat. Commun.">
        <title>Thousands of microbial genomes shed light on interconnected biogeochemical processes in an aquifer system.</title>
        <authorList>
            <person name="Anantharaman K."/>
            <person name="Brown C.T."/>
            <person name="Hug L.A."/>
            <person name="Sharon I."/>
            <person name="Castelle C.J."/>
            <person name="Probst A.J."/>
            <person name="Thomas B.C."/>
            <person name="Singh A."/>
            <person name="Wilkins M.J."/>
            <person name="Karaoz U."/>
            <person name="Brodie E.L."/>
            <person name="Williams K.H."/>
            <person name="Hubbard S.S."/>
            <person name="Banfield J.F."/>
        </authorList>
    </citation>
    <scope>NUCLEOTIDE SEQUENCE [LARGE SCALE GENOMIC DNA]</scope>
</reference>
<protein>
    <submittedName>
        <fullName evidence="1">Uncharacterized protein</fullName>
    </submittedName>
</protein>
<dbReference type="EMBL" id="MFLM01000008">
    <property type="protein sequence ID" value="OGG68456.1"/>
    <property type="molecule type" value="Genomic_DNA"/>
</dbReference>
<comment type="caution">
    <text evidence="1">The sequence shown here is derived from an EMBL/GenBank/DDBJ whole genome shotgun (WGS) entry which is preliminary data.</text>
</comment>
<name>A0A1F6E490_9BACT</name>
<evidence type="ECO:0000313" key="1">
    <source>
        <dbReference type="EMBL" id="OGG68456.1"/>
    </source>
</evidence>